<keyword evidence="2" id="KW-0689">Ribosomal protein</keyword>
<keyword evidence="2" id="KW-0687">Ribonucleoprotein</keyword>
<dbReference type="GO" id="GO:0005840">
    <property type="term" value="C:ribosome"/>
    <property type="evidence" value="ECO:0007669"/>
    <property type="project" value="UniProtKB-KW"/>
</dbReference>
<protein>
    <submittedName>
        <fullName evidence="2">LSU ribosomal protein L32p @ LSU ribosomal protein L32p, zinc-dependent</fullName>
    </submittedName>
</protein>
<dbReference type="EMBL" id="CADCTN010000219">
    <property type="protein sequence ID" value="CAA9270361.1"/>
    <property type="molecule type" value="Genomic_DNA"/>
</dbReference>
<feature type="region of interest" description="Disordered" evidence="1">
    <location>
        <begin position="1"/>
        <end position="59"/>
    </location>
</feature>
<sequence>WLSRSGRRPAPTPVRAARCGRRARRPSRRARTAPAAGSSPPTTRARPAVSTTAVRFCRS</sequence>
<accession>A0A6J4J6N0</accession>
<name>A0A6J4J6N0_9ACTN</name>
<evidence type="ECO:0000313" key="2">
    <source>
        <dbReference type="EMBL" id="CAA9270361.1"/>
    </source>
</evidence>
<evidence type="ECO:0000256" key="1">
    <source>
        <dbReference type="SAM" id="MobiDB-lite"/>
    </source>
</evidence>
<feature type="non-terminal residue" evidence="2">
    <location>
        <position position="1"/>
    </location>
</feature>
<dbReference type="AlphaFoldDB" id="A0A6J4J6N0"/>
<organism evidence="2">
    <name type="scientific">uncultured Blastococcus sp</name>
    <dbReference type="NCBI Taxonomy" id="217144"/>
    <lineage>
        <taxon>Bacteria</taxon>
        <taxon>Bacillati</taxon>
        <taxon>Actinomycetota</taxon>
        <taxon>Actinomycetes</taxon>
        <taxon>Geodermatophilales</taxon>
        <taxon>Geodermatophilaceae</taxon>
        <taxon>Blastococcus</taxon>
        <taxon>environmental samples</taxon>
    </lineage>
</organism>
<gene>
    <name evidence="2" type="ORF">AVDCRST_MAG52-3192</name>
</gene>
<proteinExistence type="predicted"/>
<feature type="non-terminal residue" evidence="2">
    <location>
        <position position="59"/>
    </location>
</feature>
<reference evidence="2" key="1">
    <citation type="submission" date="2020-02" db="EMBL/GenBank/DDBJ databases">
        <authorList>
            <person name="Meier V. D."/>
        </authorList>
    </citation>
    <scope>NUCLEOTIDE SEQUENCE</scope>
    <source>
        <strain evidence="2">AVDCRST_MAG52</strain>
    </source>
</reference>
<feature type="compositionally biased region" description="Basic residues" evidence="1">
    <location>
        <begin position="18"/>
        <end position="31"/>
    </location>
</feature>
<feature type="compositionally biased region" description="Low complexity" evidence="1">
    <location>
        <begin position="32"/>
        <end position="45"/>
    </location>
</feature>